<comment type="caution">
    <text evidence="1">The sequence shown here is derived from an EMBL/GenBank/DDBJ whole genome shotgun (WGS) entry which is preliminary data.</text>
</comment>
<accession>A0A645G4F0</accession>
<name>A0A645G4F0_9ZZZZ</name>
<gene>
    <name evidence="1" type="ORF">SDC9_169108</name>
</gene>
<protein>
    <submittedName>
        <fullName evidence="1">Uncharacterized protein</fullName>
    </submittedName>
</protein>
<sequence>MADLAHNAELVRRLKPGEYIIHVHLCADGFRRGFRVPGEDCRVTDLLIEFFYGELRALANTVANVNRPGISAVNRNQHARVRIGGNAFLFQ</sequence>
<reference evidence="1" key="1">
    <citation type="submission" date="2019-08" db="EMBL/GenBank/DDBJ databases">
        <authorList>
            <person name="Kucharzyk K."/>
            <person name="Murdoch R.W."/>
            <person name="Higgins S."/>
            <person name="Loffler F."/>
        </authorList>
    </citation>
    <scope>NUCLEOTIDE SEQUENCE</scope>
</reference>
<organism evidence="1">
    <name type="scientific">bioreactor metagenome</name>
    <dbReference type="NCBI Taxonomy" id="1076179"/>
    <lineage>
        <taxon>unclassified sequences</taxon>
        <taxon>metagenomes</taxon>
        <taxon>ecological metagenomes</taxon>
    </lineage>
</organism>
<dbReference type="AlphaFoldDB" id="A0A645G4F0"/>
<proteinExistence type="predicted"/>
<dbReference type="EMBL" id="VSSQ01069778">
    <property type="protein sequence ID" value="MPN21728.1"/>
    <property type="molecule type" value="Genomic_DNA"/>
</dbReference>
<evidence type="ECO:0000313" key="1">
    <source>
        <dbReference type="EMBL" id="MPN21728.1"/>
    </source>
</evidence>